<evidence type="ECO:0000256" key="1">
    <source>
        <dbReference type="SAM" id="MobiDB-lite"/>
    </source>
</evidence>
<dbReference type="EMBL" id="BMVW01000001">
    <property type="protein sequence ID" value="GGY89322.1"/>
    <property type="molecule type" value="Genomic_DNA"/>
</dbReference>
<dbReference type="Proteomes" id="UP000622166">
    <property type="component" value="Unassembled WGS sequence"/>
</dbReference>
<feature type="region of interest" description="Disordered" evidence="1">
    <location>
        <begin position="40"/>
        <end position="70"/>
    </location>
</feature>
<organism evidence="2 3">
    <name type="scientific">Streptomyces poonensis</name>
    <dbReference type="NCBI Taxonomy" id="68255"/>
    <lineage>
        <taxon>Bacteria</taxon>
        <taxon>Bacillati</taxon>
        <taxon>Actinomycetota</taxon>
        <taxon>Actinomycetes</taxon>
        <taxon>Kitasatosporales</taxon>
        <taxon>Streptomycetaceae</taxon>
        <taxon>Streptomyces</taxon>
    </lineage>
</organism>
<dbReference type="RefSeq" id="WP_189854683.1">
    <property type="nucleotide sequence ID" value="NZ_BMVW01000001.1"/>
</dbReference>
<dbReference type="AlphaFoldDB" id="A0A918UCF3"/>
<reference evidence="2" key="1">
    <citation type="journal article" date="2014" name="Int. J. Syst. Evol. Microbiol.">
        <title>Complete genome sequence of Corynebacterium casei LMG S-19264T (=DSM 44701T), isolated from a smear-ripened cheese.</title>
        <authorList>
            <consortium name="US DOE Joint Genome Institute (JGI-PGF)"/>
            <person name="Walter F."/>
            <person name="Albersmeier A."/>
            <person name="Kalinowski J."/>
            <person name="Ruckert C."/>
        </authorList>
    </citation>
    <scope>NUCLEOTIDE SEQUENCE</scope>
    <source>
        <strain evidence="2">JCM 4815</strain>
    </source>
</reference>
<reference evidence="2" key="2">
    <citation type="submission" date="2020-09" db="EMBL/GenBank/DDBJ databases">
        <authorList>
            <person name="Sun Q."/>
            <person name="Ohkuma M."/>
        </authorList>
    </citation>
    <scope>NUCLEOTIDE SEQUENCE</scope>
    <source>
        <strain evidence="2">JCM 4815</strain>
    </source>
</reference>
<keyword evidence="3" id="KW-1185">Reference proteome</keyword>
<evidence type="ECO:0000313" key="2">
    <source>
        <dbReference type="EMBL" id="GGY89322.1"/>
    </source>
</evidence>
<gene>
    <name evidence="2" type="ORF">GCM10010365_04340</name>
</gene>
<evidence type="ECO:0000313" key="3">
    <source>
        <dbReference type="Proteomes" id="UP000622166"/>
    </source>
</evidence>
<accession>A0A918UCF3</accession>
<dbReference type="Pfam" id="PF04328">
    <property type="entry name" value="Sel_put"/>
    <property type="match status" value="1"/>
</dbReference>
<proteinExistence type="predicted"/>
<comment type="caution">
    <text evidence="2">The sequence shown here is derived from an EMBL/GenBank/DDBJ whole genome shotgun (WGS) entry which is preliminary data.</text>
</comment>
<dbReference type="InterPro" id="IPR007423">
    <property type="entry name" value="Sel_put"/>
</dbReference>
<protein>
    <recommendedName>
        <fullName evidence="4">YbdD/YjiX family protein</fullName>
    </recommendedName>
</protein>
<name>A0A918UCF3_9ACTN</name>
<evidence type="ECO:0008006" key="4">
    <source>
        <dbReference type="Google" id="ProtNLM"/>
    </source>
</evidence>
<sequence length="70" mass="8351">MRSALVRAVRRTAEGVRWYVRELTGESAYDRYVEHLRAHDPDAPVPSRREFERMRTDRQDADPRQGFRCC</sequence>